<name>A0A2P2PIJ0_RHIMU</name>
<dbReference type="EMBL" id="GGEC01074100">
    <property type="protein sequence ID" value="MBX54584.1"/>
    <property type="molecule type" value="Transcribed_RNA"/>
</dbReference>
<dbReference type="AlphaFoldDB" id="A0A2P2PIJ0"/>
<accession>A0A2P2PIJ0</accession>
<evidence type="ECO:0000313" key="1">
    <source>
        <dbReference type="EMBL" id="MBX54584.1"/>
    </source>
</evidence>
<sequence length="62" mass="7338">MRLHSSKMCYLYSSISNPTVQLTVIHKCFILQIKITKILKIYSRRNKKRNSIYTPPKVLIVE</sequence>
<reference evidence="1" key="1">
    <citation type="submission" date="2018-02" db="EMBL/GenBank/DDBJ databases">
        <title>Rhizophora mucronata_Transcriptome.</title>
        <authorList>
            <person name="Meera S.P."/>
            <person name="Sreeshan A."/>
            <person name="Augustine A."/>
        </authorList>
    </citation>
    <scope>NUCLEOTIDE SEQUENCE</scope>
    <source>
        <tissue evidence="1">Leaf</tissue>
    </source>
</reference>
<organism evidence="1">
    <name type="scientific">Rhizophora mucronata</name>
    <name type="common">Asiatic mangrove</name>
    <dbReference type="NCBI Taxonomy" id="61149"/>
    <lineage>
        <taxon>Eukaryota</taxon>
        <taxon>Viridiplantae</taxon>
        <taxon>Streptophyta</taxon>
        <taxon>Embryophyta</taxon>
        <taxon>Tracheophyta</taxon>
        <taxon>Spermatophyta</taxon>
        <taxon>Magnoliopsida</taxon>
        <taxon>eudicotyledons</taxon>
        <taxon>Gunneridae</taxon>
        <taxon>Pentapetalae</taxon>
        <taxon>rosids</taxon>
        <taxon>fabids</taxon>
        <taxon>Malpighiales</taxon>
        <taxon>Rhizophoraceae</taxon>
        <taxon>Rhizophora</taxon>
    </lineage>
</organism>
<proteinExistence type="predicted"/>
<protein>
    <submittedName>
        <fullName evidence="1">Uncharacterized protein</fullName>
    </submittedName>
</protein>